<evidence type="ECO:0008006" key="4">
    <source>
        <dbReference type="Google" id="ProtNLM"/>
    </source>
</evidence>
<dbReference type="CDD" id="cd16841">
    <property type="entry name" value="RraA_family"/>
    <property type="match status" value="1"/>
</dbReference>
<evidence type="ECO:0000313" key="2">
    <source>
        <dbReference type="EMBL" id="CZF80741.1"/>
    </source>
</evidence>
<dbReference type="EMBL" id="FIZX01000002">
    <property type="protein sequence ID" value="CZF80741.1"/>
    <property type="molecule type" value="Genomic_DNA"/>
</dbReference>
<keyword evidence="3" id="KW-1185">Reference proteome</keyword>
<gene>
    <name evidence="2" type="ORF">GCE9029_02171</name>
</gene>
<dbReference type="RefSeq" id="WP_062663274.1">
    <property type="nucleotide sequence ID" value="NZ_FIZX01000002.1"/>
</dbReference>
<organism evidence="2 3">
    <name type="scientific">Grimontia celer</name>
    <dbReference type="NCBI Taxonomy" id="1796497"/>
    <lineage>
        <taxon>Bacteria</taxon>
        <taxon>Pseudomonadati</taxon>
        <taxon>Pseudomonadota</taxon>
        <taxon>Gammaproteobacteria</taxon>
        <taxon>Vibrionales</taxon>
        <taxon>Vibrionaceae</taxon>
        <taxon>Grimontia</taxon>
    </lineage>
</organism>
<name>A0A128F3A0_9GAMM</name>
<comment type="cofactor">
    <cofactor evidence="1">
        <name>Mg(2+)</name>
        <dbReference type="ChEBI" id="CHEBI:18420"/>
    </cofactor>
</comment>
<dbReference type="OrthoDB" id="8912551at2"/>
<evidence type="ECO:0000256" key="1">
    <source>
        <dbReference type="PIRSR" id="PIRSR605493-1"/>
    </source>
</evidence>
<accession>A0A128F3A0</accession>
<dbReference type="SUPFAM" id="SSF89562">
    <property type="entry name" value="RraA-like"/>
    <property type="match status" value="1"/>
</dbReference>
<evidence type="ECO:0000313" key="3">
    <source>
        <dbReference type="Proteomes" id="UP000071641"/>
    </source>
</evidence>
<reference evidence="3" key="1">
    <citation type="submission" date="2016-02" db="EMBL/GenBank/DDBJ databases">
        <authorList>
            <person name="Rodrigo-Torres Lidia"/>
            <person name="Arahal R.David."/>
        </authorList>
    </citation>
    <scope>NUCLEOTIDE SEQUENCE [LARGE SCALE GENOMIC DNA]</scope>
    <source>
        <strain evidence="3">CECT 9029</strain>
    </source>
</reference>
<dbReference type="STRING" id="1796497.GCE9029_02171"/>
<keyword evidence="1" id="KW-0460">Magnesium</keyword>
<dbReference type="Proteomes" id="UP000071641">
    <property type="component" value="Unassembled WGS sequence"/>
</dbReference>
<dbReference type="Gene3D" id="3.50.30.40">
    <property type="entry name" value="Ribonuclease E inhibitor RraA/RraA-like"/>
    <property type="match status" value="1"/>
</dbReference>
<sequence>MDKPLYKLLLSVDTPTVCNAIEVAQGQRGFDQYTRSTLLASDPESKAMVGYAKTAQIAAIEPSTLPPDEVKALRMQYYKYMSQGPFPSVTVIEDLDYPNAVGAFWGEINTNVHKGFGISGVLTNGVMRDLGDLPDAFPVLAGSIGPSHAFVHIESIGEPVSVFGLTVNEGDLIHADRHGAVVIPKDIIPKLQDAIETLLRNEQIVLQAAKEEGFDFERFEQAWAEFERVRT</sequence>
<feature type="binding site" evidence="1">
    <location>
        <position position="129"/>
    </location>
    <ligand>
        <name>Mg(2+)</name>
        <dbReference type="ChEBI" id="CHEBI:18420"/>
    </ligand>
</feature>
<dbReference type="InterPro" id="IPR036704">
    <property type="entry name" value="RraA/RraA-like_sf"/>
</dbReference>
<feature type="binding site" evidence="1">
    <location>
        <position position="128"/>
    </location>
    <ligand>
        <name>substrate</name>
    </ligand>
</feature>
<dbReference type="GO" id="GO:0046872">
    <property type="term" value="F:metal ion binding"/>
    <property type="evidence" value="ECO:0007669"/>
    <property type="project" value="UniProtKB-KW"/>
</dbReference>
<dbReference type="InterPro" id="IPR005493">
    <property type="entry name" value="RraA/RraA-like"/>
</dbReference>
<dbReference type="Pfam" id="PF03737">
    <property type="entry name" value="RraA-like"/>
    <property type="match status" value="1"/>
</dbReference>
<keyword evidence="1" id="KW-0479">Metal-binding</keyword>
<protein>
    <recommendedName>
        <fullName evidence="4">4-hydroxy-4-methyl-2-oxoglutarate aldolase</fullName>
    </recommendedName>
</protein>
<dbReference type="AlphaFoldDB" id="A0A128F3A0"/>
<proteinExistence type="predicted"/>